<name>A0AAD9QD77_ACRCE</name>
<gene>
    <name evidence="1" type="ORF">P5673_018937</name>
</gene>
<sequence length="67" mass="7992">MTTTGFHHRNCRFCVEKVRGIETRQMKKVKCVRTSSCLRISQLEMCLKPFLSAYVIKTTWKAWRTCY</sequence>
<protein>
    <submittedName>
        <fullName evidence="1">Uncharacterized protein</fullName>
    </submittedName>
</protein>
<dbReference type="AlphaFoldDB" id="A0AAD9QD77"/>
<reference evidence="1" key="1">
    <citation type="journal article" date="2023" name="G3 (Bethesda)">
        <title>Whole genome assembly and annotation of the endangered Caribbean coral Acropora cervicornis.</title>
        <authorList>
            <person name="Selwyn J.D."/>
            <person name="Vollmer S.V."/>
        </authorList>
    </citation>
    <scope>NUCLEOTIDE SEQUENCE</scope>
    <source>
        <strain evidence="1">K2</strain>
    </source>
</reference>
<dbReference type="EMBL" id="JARQWQ010000043">
    <property type="protein sequence ID" value="KAK2558730.1"/>
    <property type="molecule type" value="Genomic_DNA"/>
</dbReference>
<proteinExistence type="predicted"/>
<reference evidence="1" key="2">
    <citation type="journal article" date="2023" name="Science">
        <title>Genomic signatures of disease resistance in endangered staghorn corals.</title>
        <authorList>
            <person name="Vollmer S.V."/>
            <person name="Selwyn J.D."/>
            <person name="Despard B.A."/>
            <person name="Roesel C.L."/>
        </authorList>
    </citation>
    <scope>NUCLEOTIDE SEQUENCE</scope>
    <source>
        <strain evidence="1">K2</strain>
    </source>
</reference>
<evidence type="ECO:0000313" key="2">
    <source>
        <dbReference type="Proteomes" id="UP001249851"/>
    </source>
</evidence>
<keyword evidence="2" id="KW-1185">Reference proteome</keyword>
<comment type="caution">
    <text evidence="1">The sequence shown here is derived from an EMBL/GenBank/DDBJ whole genome shotgun (WGS) entry which is preliminary data.</text>
</comment>
<organism evidence="1 2">
    <name type="scientific">Acropora cervicornis</name>
    <name type="common">Staghorn coral</name>
    <dbReference type="NCBI Taxonomy" id="6130"/>
    <lineage>
        <taxon>Eukaryota</taxon>
        <taxon>Metazoa</taxon>
        <taxon>Cnidaria</taxon>
        <taxon>Anthozoa</taxon>
        <taxon>Hexacorallia</taxon>
        <taxon>Scleractinia</taxon>
        <taxon>Astrocoeniina</taxon>
        <taxon>Acroporidae</taxon>
        <taxon>Acropora</taxon>
    </lineage>
</organism>
<evidence type="ECO:0000313" key="1">
    <source>
        <dbReference type="EMBL" id="KAK2558730.1"/>
    </source>
</evidence>
<dbReference type="Proteomes" id="UP001249851">
    <property type="component" value="Unassembled WGS sequence"/>
</dbReference>
<accession>A0AAD9QD77</accession>